<dbReference type="AlphaFoldDB" id="A0A0W0YYQ3"/>
<gene>
    <name evidence="6" type="primary">ltaE</name>
    <name evidence="6" type="ORF">Lspi_2405</name>
</gene>
<protein>
    <submittedName>
        <fullName evidence="6">Low specificity L-threonine aldolase</fullName>
        <ecNumber evidence="6">4.1.2.48</ecNumber>
    </submittedName>
</protein>
<dbReference type="InterPro" id="IPR001597">
    <property type="entry name" value="ArAA_b-elim_lyase/Thr_aldolase"/>
</dbReference>
<dbReference type="Pfam" id="PF01212">
    <property type="entry name" value="Beta_elim_lyase"/>
    <property type="match status" value="1"/>
</dbReference>
<dbReference type="Gene3D" id="3.90.1150.10">
    <property type="entry name" value="Aspartate Aminotransferase, domain 1"/>
    <property type="match status" value="1"/>
</dbReference>
<proteinExistence type="inferred from homology"/>
<keyword evidence="6" id="KW-0456">Lyase</keyword>
<evidence type="ECO:0000256" key="3">
    <source>
        <dbReference type="ARBA" id="ARBA00011881"/>
    </source>
</evidence>
<keyword evidence="7" id="KW-1185">Reference proteome</keyword>
<dbReference type="SUPFAM" id="SSF53383">
    <property type="entry name" value="PLP-dependent transferases"/>
    <property type="match status" value="1"/>
</dbReference>
<accession>A0A0W0YYQ3</accession>
<dbReference type="EMBL" id="LNYX01000031">
    <property type="protein sequence ID" value="KTD61775.1"/>
    <property type="molecule type" value="Genomic_DNA"/>
</dbReference>
<dbReference type="EC" id="4.1.2.48" evidence="6"/>
<reference evidence="6 7" key="1">
    <citation type="submission" date="2015-11" db="EMBL/GenBank/DDBJ databases">
        <title>Genomic analysis of 38 Legionella species identifies large and diverse effector repertoires.</title>
        <authorList>
            <person name="Burstein D."/>
            <person name="Amaro F."/>
            <person name="Zusman T."/>
            <person name="Lifshitz Z."/>
            <person name="Cohen O."/>
            <person name="Gilbert J.A."/>
            <person name="Pupko T."/>
            <person name="Shuman H.A."/>
            <person name="Segal G."/>
        </authorList>
    </citation>
    <scope>NUCLEOTIDE SEQUENCE [LARGE SCALE GENOMIC DNA]</scope>
    <source>
        <strain evidence="6 7">Mt.St.Helens-9</strain>
    </source>
</reference>
<comment type="cofactor">
    <cofactor evidence="1">
        <name>pyridoxal 5'-phosphate</name>
        <dbReference type="ChEBI" id="CHEBI:597326"/>
    </cofactor>
</comment>
<keyword evidence="4" id="KW-0663">Pyridoxal phosphate</keyword>
<organism evidence="6 7">
    <name type="scientific">Legionella spiritensis</name>
    <dbReference type="NCBI Taxonomy" id="452"/>
    <lineage>
        <taxon>Bacteria</taxon>
        <taxon>Pseudomonadati</taxon>
        <taxon>Pseudomonadota</taxon>
        <taxon>Gammaproteobacteria</taxon>
        <taxon>Legionellales</taxon>
        <taxon>Legionellaceae</taxon>
        <taxon>Legionella</taxon>
    </lineage>
</organism>
<dbReference type="InterPro" id="IPR015422">
    <property type="entry name" value="PyrdxlP-dep_Trfase_small"/>
</dbReference>
<evidence type="ECO:0000313" key="6">
    <source>
        <dbReference type="EMBL" id="KTD61775.1"/>
    </source>
</evidence>
<dbReference type="InterPro" id="IPR015424">
    <property type="entry name" value="PyrdxlP-dep_Trfase"/>
</dbReference>
<comment type="subunit">
    <text evidence="3">Homotetramer.</text>
</comment>
<evidence type="ECO:0000256" key="1">
    <source>
        <dbReference type="ARBA" id="ARBA00001933"/>
    </source>
</evidence>
<dbReference type="GO" id="GO:0006520">
    <property type="term" value="P:amino acid metabolic process"/>
    <property type="evidence" value="ECO:0007669"/>
    <property type="project" value="InterPro"/>
</dbReference>
<dbReference type="Gene3D" id="3.40.640.10">
    <property type="entry name" value="Type I PLP-dependent aspartate aminotransferase-like (Major domain)"/>
    <property type="match status" value="1"/>
</dbReference>
<dbReference type="InterPro" id="IPR015421">
    <property type="entry name" value="PyrdxlP-dep_Trfase_major"/>
</dbReference>
<name>A0A0W0YYQ3_LEGSP</name>
<dbReference type="PATRIC" id="fig|452.5.peg.2653"/>
<evidence type="ECO:0000313" key="7">
    <source>
        <dbReference type="Proteomes" id="UP000054877"/>
    </source>
</evidence>
<comment type="caution">
    <text evidence="6">The sequence shown here is derived from an EMBL/GenBank/DDBJ whole genome shotgun (WGS) entry which is preliminary data.</text>
</comment>
<comment type="similarity">
    <text evidence="2">Belongs to the threonine aldolase family.</text>
</comment>
<evidence type="ECO:0000256" key="2">
    <source>
        <dbReference type="ARBA" id="ARBA00006966"/>
    </source>
</evidence>
<feature type="domain" description="Aromatic amino acid beta-eliminating lyase/threonine aldolase" evidence="5">
    <location>
        <begin position="4"/>
        <end position="287"/>
    </location>
</feature>
<dbReference type="GO" id="GO:0016829">
    <property type="term" value="F:lyase activity"/>
    <property type="evidence" value="ECO:0007669"/>
    <property type="project" value="UniProtKB-KW"/>
</dbReference>
<dbReference type="PANTHER" id="PTHR48097:SF5">
    <property type="entry name" value="LOW SPECIFICITY L-THREONINE ALDOLASE"/>
    <property type="match status" value="1"/>
</dbReference>
<sequence>MQHFISDNASPAHPEVIAAIVEANKNHEAAYGHDRVTAKAMDDLKKHFGEDCQVFFVSTGTAANLIALKSVLESHQAVICADSAHLYKDECGAPEAILGAKLLPVTTEQGKISPQAIAPLLLDTNMVHRIQPKVVSISQCTEWGTVYTLDELKALSRFCREHRLLLHVDGARLANAACRLQTSLKEICLNGDVDLLSFGGTKNGLMGAEAVIIFNPKLAARTPFIQKQFMQLSSKMRYLSAQFSALFHDNLWQRNASHANQMSTLLAELVQDDVDIVMPVETNVVFARLPFAAIVPLQQSFPFAVWQSRHHIVRWMTSYDTREETVHAFAKKIKEVLREYQ</sequence>
<dbReference type="OrthoDB" id="9774495at2"/>
<dbReference type="Proteomes" id="UP000054877">
    <property type="component" value="Unassembled WGS sequence"/>
</dbReference>
<dbReference type="STRING" id="452.Lspi_2405"/>
<evidence type="ECO:0000259" key="5">
    <source>
        <dbReference type="Pfam" id="PF01212"/>
    </source>
</evidence>
<dbReference type="PANTHER" id="PTHR48097">
    <property type="entry name" value="L-THREONINE ALDOLASE-RELATED"/>
    <property type="match status" value="1"/>
</dbReference>
<dbReference type="RefSeq" id="WP_058484299.1">
    <property type="nucleotide sequence ID" value="NZ_CAAAII010000001.1"/>
</dbReference>
<evidence type="ECO:0000256" key="4">
    <source>
        <dbReference type="ARBA" id="ARBA00022898"/>
    </source>
</evidence>